<organism evidence="10 11">
    <name type="scientific">Methylobacterium iners</name>
    <dbReference type="NCBI Taxonomy" id="418707"/>
    <lineage>
        <taxon>Bacteria</taxon>
        <taxon>Pseudomonadati</taxon>
        <taxon>Pseudomonadota</taxon>
        <taxon>Alphaproteobacteria</taxon>
        <taxon>Hyphomicrobiales</taxon>
        <taxon>Methylobacteriaceae</taxon>
        <taxon>Methylobacterium</taxon>
    </lineage>
</organism>
<keyword evidence="7 8" id="KW-0472">Membrane</keyword>
<evidence type="ECO:0000256" key="1">
    <source>
        <dbReference type="ARBA" id="ARBA00004429"/>
    </source>
</evidence>
<name>A0ABQ4S1N3_9HYPH</name>
<feature type="domain" description="Major facilitator superfamily (MFS) profile" evidence="9">
    <location>
        <begin position="1"/>
        <end position="396"/>
    </location>
</feature>
<sequence length="400" mass="39876">MTGPIGGTAPGAAGPSALPPYLLLYAALYGAYGSISPFLPNVLAGGGLSAQEIGVALAAATTVRLIAAPLAGRFADRSGATRPLLAGAAGFAGAAALLHLAGQGFWPLLAIGLAYAVATAPLGSFADTLALAASATGRGFTYGWVRGAGSAAFILATSVVGWFVRDHGLSFALMAAGALFGAAALVALTVPAGTLRSGEDSREGLWQGFRTVFAISGFPRVVLVGGLVVGAHAMHDAFAMILWEGAGITPDVAGLLWSVSVAAEVVVFFLVGPLLLRRLGPAGAIALAAGAGTLRWGVMASTAALPALIGTQLLHGLTFALLHLACLRLIAQIVPARLGTTALTLFGAFGQGLASAVLMLASGTLYARFGAGGFWVMAAISLLAVPIGLSLRSGKARPVA</sequence>
<accession>A0ABQ4S1N3</accession>
<dbReference type="PANTHER" id="PTHR23522:SF10">
    <property type="entry name" value="3-PHENYLPROPIONIC ACID TRANSPORTER-RELATED"/>
    <property type="match status" value="1"/>
</dbReference>
<reference evidence="10" key="1">
    <citation type="journal article" date="2021" name="Front. Microbiol.">
        <title>Comprehensive Comparative Genomics and Phenotyping of Methylobacterium Species.</title>
        <authorList>
            <person name="Alessa O."/>
            <person name="Ogura Y."/>
            <person name="Fujitani Y."/>
            <person name="Takami H."/>
            <person name="Hayashi T."/>
            <person name="Sahin N."/>
            <person name="Tani A."/>
        </authorList>
    </citation>
    <scope>NUCLEOTIDE SEQUENCE</scope>
    <source>
        <strain evidence="10">DSM 19015</strain>
    </source>
</reference>
<dbReference type="InterPro" id="IPR020846">
    <property type="entry name" value="MFS_dom"/>
</dbReference>
<evidence type="ECO:0000256" key="2">
    <source>
        <dbReference type="ARBA" id="ARBA00022448"/>
    </source>
</evidence>
<feature type="transmembrane region" description="Helical" evidence="8">
    <location>
        <begin position="313"/>
        <end position="331"/>
    </location>
</feature>
<keyword evidence="4" id="KW-0997">Cell inner membrane</keyword>
<dbReference type="Pfam" id="PF12832">
    <property type="entry name" value="MFS_1_like"/>
    <property type="match status" value="1"/>
</dbReference>
<feature type="transmembrane region" description="Helical" evidence="8">
    <location>
        <begin position="211"/>
        <end position="234"/>
    </location>
</feature>
<evidence type="ECO:0000256" key="6">
    <source>
        <dbReference type="ARBA" id="ARBA00022989"/>
    </source>
</evidence>
<feature type="transmembrane region" description="Helical" evidence="8">
    <location>
        <begin position="283"/>
        <end position="307"/>
    </location>
</feature>
<feature type="transmembrane region" description="Helical" evidence="8">
    <location>
        <begin position="84"/>
        <end position="102"/>
    </location>
</feature>
<evidence type="ECO:0000256" key="3">
    <source>
        <dbReference type="ARBA" id="ARBA00022475"/>
    </source>
</evidence>
<gene>
    <name evidence="10" type="primary">hcaT_2</name>
    <name evidence="10" type="ORF">OCOJLMKI_4254</name>
</gene>
<keyword evidence="2" id="KW-0813">Transport</keyword>
<reference evidence="10" key="2">
    <citation type="submission" date="2021-08" db="EMBL/GenBank/DDBJ databases">
        <authorList>
            <person name="Tani A."/>
            <person name="Ola A."/>
            <person name="Ogura Y."/>
            <person name="Katsura K."/>
            <person name="Hayashi T."/>
        </authorList>
    </citation>
    <scope>NUCLEOTIDE SEQUENCE</scope>
    <source>
        <strain evidence="10">DSM 19015</strain>
    </source>
</reference>
<keyword evidence="5 8" id="KW-0812">Transmembrane</keyword>
<dbReference type="PIRSF" id="PIRSF004925">
    <property type="entry name" value="HcaT"/>
    <property type="match status" value="1"/>
</dbReference>
<dbReference type="EMBL" id="BPQP01000074">
    <property type="protein sequence ID" value="GJD97026.1"/>
    <property type="molecule type" value="Genomic_DNA"/>
</dbReference>
<feature type="transmembrane region" description="Helical" evidence="8">
    <location>
        <begin position="53"/>
        <end position="72"/>
    </location>
</feature>
<comment type="caution">
    <text evidence="10">The sequence shown here is derived from an EMBL/GenBank/DDBJ whole genome shotgun (WGS) entry which is preliminary data.</text>
</comment>
<keyword evidence="6 8" id="KW-1133">Transmembrane helix</keyword>
<evidence type="ECO:0000256" key="4">
    <source>
        <dbReference type="ARBA" id="ARBA00022519"/>
    </source>
</evidence>
<evidence type="ECO:0000313" key="11">
    <source>
        <dbReference type="Proteomes" id="UP001055125"/>
    </source>
</evidence>
<protein>
    <submittedName>
        <fullName evidence="10">3-phenylpropionic acid transporter</fullName>
    </submittedName>
</protein>
<keyword evidence="3" id="KW-1003">Cell membrane</keyword>
<evidence type="ECO:0000256" key="5">
    <source>
        <dbReference type="ARBA" id="ARBA00022692"/>
    </source>
</evidence>
<evidence type="ECO:0000259" key="9">
    <source>
        <dbReference type="PROSITE" id="PS50850"/>
    </source>
</evidence>
<dbReference type="SUPFAM" id="SSF103473">
    <property type="entry name" value="MFS general substrate transporter"/>
    <property type="match status" value="1"/>
</dbReference>
<evidence type="ECO:0000256" key="8">
    <source>
        <dbReference type="SAM" id="Phobius"/>
    </source>
</evidence>
<proteinExistence type="predicted"/>
<feature type="transmembrane region" description="Helical" evidence="8">
    <location>
        <begin position="144"/>
        <end position="164"/>
    </location>
</feature>
<dbReference type="PROSITE" id="PS50850">
    <property type="entry name" value="MFS"/>
    <property type="match status" value="1"/>
</dbReference>
<feature type="transmembrane region" description="Helical" evidence="8">
    <location>
        <begin position="372"/>
        <end position="391"/>
    </location>
</feature>
<dbReference type="NCBIfam" id="NF037955">
    <property type="entry name" value="mfs"/>
    <property type="match status" value="1"/>
</dbReference>
<dbReference type="Proteomes" id="UP001055125">
    <property type="component" value="Unassembled WGS sequence"/>
</dbReference>
<dbReference type="PANTHER" id="PTHR23522">
    <property type="entry name" value="BLL5896 PROTEIN"/>
    <property type="match status" value="1"/>
</dbReference>
<dbReference type="RefSeq" id="WP_238246111.1">
    <property type="nucleotide sequence ID" value="NZ_BPQP01000074.1"/>
</dbReference>
<dbReference type="InterPro" id="IPR026032">
    <property type="entry name" value="HcaT-like"/>
</dbReference>
<evidence type="ECO:0000313" key="10">
    <source>
        <dbReference type="EMBL" id="GJD97026.1"/>
    </source>
</evidence>
<comment type="subcellular location">
    <subcellularLocation>
        <location evidence="1">Cell inner membrane</location>
        <topology evidence="1">Multi-pass membrane protein</topology>
    </subcellularLocation>
</comment>
<feature type="transmembrane region" description="Helical" evidence="8">
    <location>
        <begin position="170"/>
        <end position="190"/>
    </location>
</feature>
<feature type="transmembrane region" description="Helical" evidence="8">
    <location>
        <begin position="254"/>
        <end position="276"/>
    </location>
</feature>
<feature type="transmembrane region" description="Helical" evidence="8">
    <location>
        <begin position="343"/>
        <end position="366"/>
    </location>
</feature>
<evidence type="ECO:0000256" key="7">
    <source>
        <dbReference type="ARBA" id="ARBA00023136"/>
    </source>
</evidence>
<keyword evidence="11" id="KW-1185">Reference proteome</keyword>
<dbReference type="Gene3D" id="1.20.1250.20">
    <property type="entry name" value="MFS general substrate transporter like domains"/>
    <property type="match status" value="2"/>
</dbReference>
<dbReference type="InterPro" id="IPR036259">
    <property type="entry name" value="MFS_trans_sf"/>
</dbReference>
<feature type="transmembrane region" description="Helical" evidence="8">
    <location>
        <begin position="108"/>
        <end position="132"/>
    </location>
</feature>
<dbReference type="InterPro" id="IPR024989">
    <property type="entry name" value="MFS_assoc_dom"/>
</dbReference>